<keyword evidence="10" id="KW-1185">Reference proteome</keyword>
<feature type="transmembrane region" description="Helical" evidence="8">
    <location>
        <begin position="212"/>
        <end position="236"/>
    </location>
</feature>
<keyword evidence="6 8" id="KW-1133">Transmembrane helix</keyword>
<keyword evidence="5 8" id="KW-0812">Transmembrane</keyword>
<dbReference type="NCBIfam" id="TIGR01620">
    <property type="entry name" value="hyp_HI0043"/>
    <property type="match status" value="1"/>
</dbReference>
<evidence type="ECO:0000256" key="3">
    <source>
        <dbReference type="ARBA" id="ARBA00022475"/>
    </source>
</evidence>
<keyword evidence="7 8" id="KW-0472">Membrane</keyword>
<evidence type="ECO:0000313" key="10">
    <source>
        <dbReference type="Proteomes" id="UP000007730"/>
    </source>
</evidence>
<dbReference type="PANTHER" id="PTHR39342:SF1">
    <property type="entry name" value="UPF0283 MEMBRANE PROTEIN YCJF"/>
    <property type="match status" value="1"/>
</dbReference>
<protein>
    <recommendedName>
        <fullName evidence="11">TIGR01620 family protein</fullName>
    </recommendedName>
</protein>
<dbReference type="PATRIC" id="fig|504832.7.peg.3060"/>
<dbReference type="InterPro" id="IPR006507">
    <property type="entry name" value="UPF0283"/>
</dbReference>
<dbReference type="RefSeq" id="WP_012562226.1">
    <property type="nucleotide sequence ID" value="NC_011386.1"/>
</dbReference>
<comment type="subcellular location">
    <subcellularLocation>
        <location evidence="1">Cell inner membrane</location>
        <topology evidence="1">Multi-pass membrane protein</topology>
    </subcellularLocation>
</comment>
<evidence type="ECO:0008006" key="11">
    <source>
        <dbReference type="Google" id="ProtNLM"/>
    </source>
</evidence>
<reference evidence="9 10" key="1">
    <citation type="journal article" date="2011" name="J. Bacteriol.">
        <title>Complete genome sequences of the chemolithoautotrophic Oligotropha carboxidovorans strains OM4 and OM5.</title>
        <authorList>
            <person name="Volland S."/>
            <person name="Rachinger M."/>
            <person name="Strittmatter A."/>
            <person name="Daniel R."/>
            <person name="Gottschalk G."/>
            <person name="Meyer O."/>
        </authorList>
    </citation>
    <scope>NUCLEOTIDE SEQUENCE [LARGE SCALE GENOMIC DNA]</scope>
    <source>
        <strain evidence="10">ATCC 49405 / DSM 1227 / KCTC 32145 / OM5</strain>
    </source>
</reference>
<dbReference type="PANTHER" id="PTHR39342">
    <property type="entry name" value="UPF0283 MEMBRANE PROTEIN YCJF"/>
    <property type="match status" value="1"/>
</dbReference>
<dbReference type="EMBL" id="CP002826">
    <property type="protein sequence ID" value="AEI07591.1"/>
    <property type="molecule type" value="Genomic_DNA"/>
</dbReference>
<dbReference type="GO" id="GO:0005886">
    <property type="term" value="C:plasma membrane"/>
    <property type="evidence" value="ECO:0007669"/>
    <property type="project" value="UniProtKB-SubCell"/>
</dbReference>
<feature type="transmembrane region" description="Helical" evidence="8">
    <location>
        <begin position="65"/>
        <end position="87"/>
    </location>
</feature>
<keyword evidence="4" id="KW-0997">Cell inner membrane</keyword>
<dbReference type="KEGG" id="oca:OCAR_5061"/>
<evidence type="ECO:0000256" key="6">
    <source>
        <dbReference type="ARBA" id="ARBA00022989"/>
    </source>
</evidence>
<evidence type="ECO:0000313" key="9">
    <source>
        <dbReference type="EMBL" id="AEI07591.1"/>
    </source>
</evidence>
<name>B6JBY0_AFIC5</name>
<gene>
    <name evidence="9" type="ordered locus">OCA5_c29000</name>
</gene>
<sequence>MNERSPPRKPVSFRLDDPRVTLTEAGESARAPLGGIRITPEPDAATLPAPIEATRQRRRRFPWGGLFWSALGGLVVLGLGLGAAQLIEDLFTRSETLGFAGLALAALCALAFVVIVAREALALARLDTIEQLHARADAVLVSDDRAASDTIVRDLLKVARDNPQLAQARAALQSHTHDIIDGADMLRLAERTLMAPLDQEARRLISSAASRVSLVTAISPGALIDMLFVFAAALRLVRQLARLYGGRPGALGMFKLMRHVIAHLAVTGGMAASDSLIQQMLGHGVAAKLSARLGEGVLNGLLTARLGLAAVDVTRPLPFSALPRPALGDLVKDLMRRADPTARIEAKAKPESPERD</sequence>
<dbReference type="OrthoDB" id="9816060at2"/>
<dbReference type="HOGENOM" id="CLU_057693_1_0_5"/>
<comment type="similarity">
    <text evidence="2">Belongs to the UPF0283 family.</text>
</comment>
<evidence type="ECO:0000256" key="1">
    <source>
        <dbReference type="ARBA" id="ARBA00004429"/>
    </source>
</evidence>
<evidence type="ECO:0000256" key="8">
    <source>
        <dbReference type="SAM" id="Phobius"/>
    </source>
</evidence>
<dbReference type="eggNOG" id="COG3768">
    <property type="taxonomic scope" value="Bacteria"/>
</dbReference>
<accession>B6JBY0</accession>
<evidence type="ECO:0000256" key="2">
    <source>
        <dbReference type="ARBA" id="ARBA00008255"/>
    </source>
</evidence>
<dbReference type="KEGG" id="ocg:OCA5_c29000"/>
<proteinExistence type="inferred from homology"/>
<evidence type="ECO:0000256" key="5">
    <source>
        <dbReference type="ARBA" id="ARBA00022692"/>
    </source>
</evidence>
<evidence type="ECO:0000256" key="7">
    <source>
        <dbReference type="ARBA" id="ARBA00023136"/>
    </source>
</evidence>
<dbReference type="AlphaFoldDB" id="B6JBY0"/>
<evidence type="ECO:0000256" key="4">
    <source>
        <dbReference type="ARBA" id="ARBA00022519"/>
    </source>
</evidence>
<organism evidence="9 10">
    <name type="scientific">Afipia carboxidovorans (strain ATCC 49405 / DSM 1227 / KCTC 32145 / OM5)</name>
    <name type="common">Oligotropha carboxidovorans</name>
    <dbReference type="NCBI Taxonomy" id="504832"/>
    <lineage>
        <taxon>Bacteria</taxon>
        <taxon>Pseudomonadati</taxon>
        <taxon>Pseudomonadota</taxon>
        <taxon>Alphaproteobacteria</taxon>
        <taxon>Hyphomicrobiales</taxon>
        <taxon>Nitrobacteraceae</taxon>
        <taxon>Afipia</taxon>
    </lineage>
</organism>
<keyword evidence="3" id="KW-1003">Cell membrane</keyword>
<dbReference type="Proteomes" id="UP000007730">
    <property type="component" value="Chromosome"/>
</dbReference>
<dbReference type="InterPro" id="IPR021147">
    <property type="entry name" value="DUF697"/>
</dbReference>
<dbReference type="Pfam" id="PF05128">
    <property type="entry name" value="DUF697"/>
    <property type="match status" value="1"/>
</dbReference>
<dbReference type="STRING" id="504832.OCA5_c29000"/>
<feature type="transmembrane region" description="Helical" evidence="8">
    <location>
        <begin position="99"/>
        <end position="117"/>
    </location>
</feature>